<feature type="compositionally biased region" description="Polar residues" evidence="2">
    <location>
        <begin position="66"/>
        <end position="78"/>
    </location>
</feature>
<evidence type="ECO:0000256" key="1">
    <source>
        <dbReference type="SAM" id="Coils"/>
    </source>
</evidence>
<feature type="coiled-coil region" evidence="1">
    <location>
        <begin position="475"/>
        <end position="539"/>
    </location>
</feature>
<proteinExistence type="predicted"/>
<keyword evidence="1" id="KW-0175">Coiled coil</keyword>
<feature type="compositionally biased region" description="Basic and acidic residues" evidence="2">
    <location>
        <begin position="167"/>
        <end position="185"/>
    </location>
</feature>
<dbReference type="OrthoDB" id="3598281at2759"/>
<dbReference type="Gene3D" id="3.40.50.300">
    <property type="entry name" value="P-loop containing nucleotide triphosphate hydrolases"/>
    <property type="match status" value="1"/>
</dbReference>
<dbReference type="SUPFAM" id="SSF52540">
    <property type="entry name" value="P-loop containing nucleoside triphosphate hydrolases"/>
    <property type="match status" value="1"/>
</dbReference>
<comment type="caution">
    <text evidence="3">The sequence shown here is derived from an EMBL/GenBank/DDBJ whole genome shotgun (WGS) entry which is preliminary data.</text>
</comment>
<dbReference type="STRING" id="86049.A0A1C1CUF0"/>
<keyword evidence="4" id="KW-1185">Reference proteome</keyword>
<dbReference type="VEuPathDB" id="FungiDB:CLCR_07998"/>
<dbReference type="PANTHER" id="PTHR36681">
    <property type="entry name" value="NUCLEAR GTPASE, GERMINAL CENTER-ASSOCIATED, TANDEM DUPLICATE 3"/>
    <property type="match status" value="1"/>
</dbReference>
<evidence type="ECO:0000313" key="4">
    <source>
        <dbReference type="Proteomes" id="UP000094526"/>
    </source>
</evidence>
<evidence type="ECO:0000256" key="2">
    <source>
        <dbReference type="SAM" id="MobiDB-lite"/>
    </source>
</evidence>
<accession>A0A1C1CUF0</accession>
<dbReference type="Proteomes" id="UP000094526">
    <property type="component" value="Unassembled WGS sequence"/>
</dbReference>
<sequence>MQSENSPDSPGRLTTPATSSDSSHSPSVPTGEDIDPDEPLPSIEMDPGLEATLTTEGDSSLRARSPSFSITPPTFGGNTVSTTSSTTPNGHDDSPTTPTMTQNGGHAAPTSPIRGLTASMASIGLGPDGLQSSPQSHRTLLSPQSPTPDRVDAAISPGSASRRHSRTPADRTPHAVTDEEPPHQRFYDPDVQLQLAISKGLVQDLVYALESSSLHDEPESRIRALYLQAIELSQYQNPSVRTVGLVGDSGVDRKGLARTSNIGRACTCVVTEYHYHENVNFALEVEYFTQEELRKQFTELLQSYRTHHLHDDTNMMADDRTDLQKKSRGLPVMDGTNMVPRTEFASADIFSDHLMGLTSEPADASEPSKWPFIRKIRVYLDTYILSKGLVLVDLPGLRDLNSARLKITERYLLHCDEVFAVCNIGRAATDPGIKEVFELARKASLSKIGIVCTKSDEIRADEAVRDWDGETKIQIQRMAKNVNVLEETAKRTQAELDEINSDSDSDLDVGMDDQMRGVREQLNRTLKRTRKSLARAKFELKKYLGTTRNQQVTEALRMLYENQTSAVDLAVFCISNFDYWEYRDEPKDQALPFLQLSGILQVRRRCLSLVVEGQLRAATEYVTNAIPALLGSIELWIQAGAGGVGAERKQAIRSALDRIELELEARWFDDEPALRGADNTTHE</sequence>
<dbReference type="VEuPathDB" id="FungiDB:G647_10345"/>
<feature type="compositionally biased region" description="Polar residues" evidence="2">
    <location>
        <begin position="130"/>
        <end position="144"/>
    </location>
</feature>
<organism evidence="3 4">
    <name type="scientific">Cladophialophora carrionii</name>
    <dbReference type="NCBI Taxonomy" id="86049"/>
    <lineage>
        <taxon>Eukaryota</taxon>
        <taxon>Fungi</taxon>
        <taxon>Dikarya</taxon>
        <taxon>Ascomycota</taxon>
        <taxon>Pezizomycotina</taxon>
        <taxon>Eurotiomycetes</taxon>
        <taxon>Chaetothyriomycetidae</taxon>
        <taxon>Chaetothyriales</taxon>
        <taxon>Herpotrichiellaceae</taxon>
        <taxon>Cladophialophora</taxon>
    </lineage>
</organism>
<name>A0A1C1CUF0_9EURO</name>
<feature type="compositionally biased region" description="Polar residues" evidence="2">
    <location>
        <begin position="95"/>
        <end position="104"/>
    </location>
</feature>
<evidence type="ECO:0000313" key="3">
    <source>
        <dbReference type="EMBL" id="OCT52141.1"/>
    </source>
</evidence>
<reference evidence="4" key="1">
    <citation type="submission" date="2015-07" db="EMBL/GenBank/DDBJ databases">
        <authorList>
            <person name="Teixeira M.M."/>
            <person name="Souza R.C."/>
            <person name="Almeida L.G."/>
            <person name="Vicente V.A."/>
            <person name="de Hoog S."/>
            <person name="Bocca A.L."/>
            <person name="de Almeida S.R."/>
            <person name="Vasconcelos A.T."/>
            <person name="Felipe M.S."/>
        </authorList>
    </citation>
    <scope>NUCLEOTIDE SEQUENCE [LARGE SCALE GENOMIC DNA]</scope>
    <source>
        <strain evidence="4">KSF</strain>
    </source>
</reference>
<protein>
    <recommendedName>
        <fullName evidence="5">Dynamin family protein</fullName>
    </recommendedName>
</protein>
<gene>
    <name evidence="3" type="ORF">CLCR_07998</name>
</gene>
<feature type="compositionally biased region" description="Low complexity" evidence="2">
    <location>
        <begin position="14"/>
        <end position="30"/>
    </location>
</feature>
<evidence type="ECO:0008006" key="5">
    <source>
        <dbReference type="Google" id="ProtNLM"/>
    </source>
</evidence>
<dbReference type="AlphaFoldDB" id="A0A1C1CUF0"/>
<dbReference type="EMBL" id="LGRB01000009">
    <property type="protein sequence ID" value="OCT52141.1"/>
    <property type="molecule type" value="Genomic_DNA"/>
</dbReference>
<dbReference type="PANTHER" id="PTHR36681:SF3">
    <property type="entry name" value="NUCLEAR GTPASE, GERMINAL CENTER-ASSOCIATED, TANDEM DUPLICATE 3"/>
    <property type="match status" value="1"/>
</dbReference>
<feature type="region of interest" description="Disordered" evidence="2">
    <location>
        <begin position="1"/>
        <end position="185"/>
    </location>
</feature>
<dbReference type="InterPro" id="IPR027417">
    <property type="entry name" value="P-loop_NTPase"/>
</dbReference>